<keyword evidence="1" id="KW-0472">Membrane</keyword>
<gene>
    <name evidence="3" type="ORF">EDD72_106142</name>
</gene>
<feature type="transmembrane region" description="Helical" evidence="1">
    <location>
        <begin position="96"/>
        <end position="113"/>
    </location>
</feature>
<keyword evidence="1" id="KW-0812">Transmembrane</keyword>
<feature type="transmembrane region" description="Helical" evidence="1">
    <location>
        <begin position="36"/>
        <end position="55"/>
    </location>
</feature>
<name>A0A4R3KI68_9BACI</name>
<dbReference type="Pfam" id="PF04892">
    <property type="entry name" value="VanZ"/>
    <property type="match status" value="1"/>
</dbReference>
<feature type="domain" description="VanZ-like" evidence="2">
    <location>
        <begin position="7"/>
        <end position="112"/>
    </location>
</feature>
<dbReference type="OrthoDB" id="291892at2"/>
<proteinExistence type="predicted"/>
<dbReference type="InterPro" id="IPR006976">
    <property type="entry name" value="VanZ-like"/>
</dbReference>
<dbReference type="EMBL" id="SMAB01000006">
    <property type="protein sequence ID" value="TCS83213.1"/>
    <property type="molecule type" value="Genomic_DNA"/>
</dbReference>
<dbReference type="RefSeq" id="WP_132768221.1">
    <property type="nucleotide sequence ID" value="NZ_SMAB01000006.1"/>
</dbReference>
<keyword evidence="1" id="KW-1133">Transmembrane helix</keyword>
<reference evidence="3 4" key="1">
    <citation type="submission" date="2019-03" db="EMBL/GenBank/DDBJ databases">
        <title>Genomic Encyclopedia of Type Strains, Phase IV (KMG-IV): sequencing the most valuable type-strain genomes for metagenomic binning, comparative biology and taxonomic classification.</title>
        <authorList>
            <person name="Goeker M."/>
        </authorList>
    </citation>
    <scope>NUCLEOTIDE SEQUENCE [LARGE SCALE GENOMIC DNA]</scope>
    <source>
        <strain evidence="3 4">DSM 23802</strain>
    </source>
</reference>
<protein>
    <submittedName>
        <fullName evidence="3">VanZ like protein</fullName>
    </submittedName>
</protein>
<organism evidence="3 4">
    <name type="scientific">Tepidibacillus fermentans</name>
    <dbReference type="NCBI Taxonomy" id="1281767"/>
    <lineage>
        <taxon>Bacteria</taxon>
        <taxon>Bacillati</taxon>
        <taxon>Bacillota</taxon>
        <taxon>Bacilli</taxon>
        <taxon>Bacillales</taxon>
        <taxon>Bacillaceae</taxon>
        <taxon>Tepidibacillus</taxon>
    </lineage>
</organism>
<dbReference type="AlphaFoldDB" id="A0A4R3KI68"/>
<comment type="caution">
    <text evidence="3">The sequence shown here is derived from an EMBL/GenBank/DDBJ whole genome shotgun (WGS) entry which is preliminary data.</text>
</comment>
<sequence>MKKWIPSIFVMIGIFYLSSRTGSELNQMFPFFKDLNWGHLVAYFILAMTFIYALIGKFPLIKSMVVAVVLSVIYGLTDEWHQMYVPGRTPDIHDLVNDFIGAIVGVIVFYFWVRKKESKE</sequence>
<dbReference type="Proteomes" id="UP000295788">
    <property type="component" value="Unassembled WGS sequence"/>
</dbReference>
<dbReference type="NCBIfam" id="NF037970">
    <property type="entry name" value="vanZ_1"/>
    <property type="match status" value="1"/>
</dbReference>
<keyword evidence="4" id="KW-1185">Reference proteome</keyword>
<feature type="transmembrane region" description="Helical" evidence="1">
    <location>
        <begin position="60"/>
        <end position="76"/>
    </location>
</feature>
<evidence type="ECO:0000313" key="3">
    <source>
        <dbReference type="EMBL" id="TCS83213.1"/>
    </source>
</evidence>
<evidence type="ECO:0000259" key="2">
    <source>
        <dbReference type="Pfam" id="PF04892"/>
    </source>
</evidence>
<evidence type="ECO:0000256" key="1">
    <source>
        <dbReference type="SAM" id="Phobius"/>
    </source>
</evidence>
<evidence type="ECO:0000313" key="4">
    <source>
        <dbReference type="Proteomes" id="UP000295788"/>
    </source>
</evidence>
<accession>A0A4R3KI68</accession>